<organism evidence="1 2">
    <name type="scientific">Novipirellula rosea</name>
    <dbReference type="NCBI Taxonomy" id="1031540"/>
    <lineage>
        <taxon>Bacteria</taxon>
        <taxon>Pseudomonadati</taxon>
        <taxon>Planctomycetota</taxon>
        <taxon>Planctomycetia</taxon>
        <taxon>Pirellulales</taxon>
        <taxon>Pirellulaceae</taxon>
        <taxon>Novipirellula</taxon>
    </lineage>
</organism>
<sequence length="80" mass="9213">MTKSREDDGLSFRDRVKQLRCPHCCEAFTDSAVDWGDEWLANDSPFARDGPFKAQCEACLLHAFVNYFDWTVSTTHPHCE</sequence>
<gene>
    <name evidence="1" type="ORF">GCM10023156_21520</name>
</gene>
<protein>
    <submittedName>
        <fullName evidence="1">Uncharacterized protein</fullName>
    </submittedName>
</protein>
<keyword evidence="2" id="KW-1185">Reference proteome</keyword>
<dbReference type="Proteomes" id="UP001500840">
    <property type="component" value="Unassembled WGS sequence"/>
</dbReference>
<dbReference type="RefSeq" id="WP_345321858.1">
    <property type="nucleotide sequence ID" value="NZ_BAABGA010000029.1"/>
</dbReference>
<comment type="caution">
    <text evidence="1">The sequence shown here is derived from an EMBL/GenBank/DDBJ whole genome shotgun (WGS) entry which is preliminary data.</text>
</comment>
<proteinExistence type="predicted"/>
<accession>A0ABP8MP40</accession>
<dbReference type="EMBL" id="BAABGA010000029">
    <property type="protein sequence ID" value="GAA4452346.1"/>
    <property type="molecule type" value="Genomic_DNA"/>
</dbReference>
<reference evidence="2" key="1">
    <citation type="journal article" date="2019" name="Int. J. Syst. Evol. Microbiol.">
        <title>The Global Catalogue of Microorganisms (GCM) 10K type strain sequencing project: providing services to taxonomists for standard genome sequencing and annotation.</title>
        <authorList>
            <consortium name="The Broad Institute Genomics Platform"/>
            <consortium name="The Broad Institute Genome Sequencing Center for Infectious Disease"/>
            <person name="Wu L."/>
            <person name="Ma J."/>
        </authorList>
    </citation>
    <scope>NUCLEOTIDE SEQUENCE [LARGE SCALE GENOMIC DNA]</scope>
    <source>
        <strain evidence="2">JCM 17759</strain>
    </source>
</reference>
<evidence type="ECO:0000313" key="2">
    <source>
        <dbReference type="Proteomes" id="UP001500840"/>
    </source>
</evidence>
<evidence type="ECO:0000313" key="1">
    <source>
        <dbReference type="EMBL" id="GAA4452346.1"/>
    </source>
</evidence>
<name>A0ABP8MP40_9BACT</name>